<dbReference type="InterPro" id="IPR045357">
    <property type="entry name" value="Aminopeptidase_N-like_N"/>
</dbReference>
<evidence type="ECO:0000313" key="6">
    <source>
        <dbReference type="Proteomes" id="UP000499080"/>
    </source>
</evidence>
<accession>A0A4Y2K9X0</accession>
<evidence type="ECO:0000256" key="1">
    <source>
        <dbReference type="ARBA" id="ARBA00022438"/>
    </source>
</evidence>
<dbReference type="Proteomes" id="UP000499080">
    <property type="component" value="Unassembled WGS sequence"/>
</dbReference>
<proteinExistence type="predicted"/>
<dbReference type="Gene3D" id="2.60.40.1730">
    <property type="entry name" value="tricorn interacting facor f3 domain"/>
    <property type="match status" value="1"/>
</dbReference>
<keyword evidence="1" id="KW-0378">Hydrolase</keyword>
<dbReference type="GO" id="GO:0006508">
    <property type="term" value="P:proteolysis"/>
    <property type="evidence" value="ECO:0007669"/>
    <property type="project" value="TreeGrafter"/>
</dbReference>
<dbReference type="AlphaFoldDB" id="A0A4Y2K9X0"/>
<dbReference type="GO" id="GO:0042277">
    <property type="term" value="F:peptide binding"/>
    <property type="evidence" value="ECO:0007669"/>
    <property type="project" value="TreeGrafter"/>
</dbReference>
<keyword evidence="3" id="KW-0472">Membrane</keyword>
<dbReference type="OrthoDB" id="6420978at2759"/>
<dbReference type="GO" id="GO:0008270">
    <property type="term" value="F:zinc ion binding"/>
    <property type="evidence" value="ECO:0007669"/>
    <property type="project" value="TreeGrafter"/>
</dbReference>
<dbReference type="SUPFAM" id="SSF63737">
    <property type="entry name" value="Leukotriene A4 hydrolase N-terminal domain"/>
    <property type="match status" value="1"/>
</dbReference>
<comment type="caution">
    <text evidence="5">The sequence shown here is derived from an EMBL/GenBank/DDBJ whole genome shotgun (WGS) entry which is preliminary data.</text>
</comment>
<dbReference type="GO" id="GO:0070006">
    <property type="term" value="F:metalloaminopeptidase activity"/>
    <property type="evidence" value="ECO:0007669"/>
    <property type="project" value="TreeGrafter"/>
</dbReference>
<keyword evidence="1" id="KW-0645">Protease</keyword>
<protein>
    <recommendedName>
        <fullName evidence="4">Aminopeptidase N-like N-terminal domain-containing protein</fullName>
    </recommendedName>
</protein>
<dbReference type="PANTHER" id="PTHR11533">
    <property type="entry name" value="PROTEASE M1 ZINC METALLOPROTEASE"/>
    <property type="match status" value="1"/>
</dbReference>
<reference evidence="5 6" key="1">
    <citation type="journal article" date="2019" name="Sci. Rep.">
        <title>Orb-weaving spider Araneus ventricosus genome elucidates the spidroin gene catalogue.</title>
        <authorList>
            <person name="Kono N."/>
            <person name="Nakamura H."/>
            <person name="Ohtoshi R."/>
            <person name="Moran D.A.P."/>
            <person name="Shinohara A."/>
            <person name="Yoshida Y."/>
            <person name="Fujiwara M."/>
            <person name="Mori M."/>
            <person name="Tomita M."/>
            <person name="Arakawa K."/>
        </authorList>
    </citation>
    <scope>NUCLEOTIDE SEQUENCE [LARGE SCALE GENOMIC DNA]</scope>
</reference>
<evidence type="ECO:0000256" key="2">
    <source>
        <dbReference type="SAM" id="MobiDB-lite"/>
    </source>
</evidence>
<dbReference type="GO" id="GO:0005615">
    <property type="term" value="C:extracellular space"/>
    <property type="evidence" value="ECO:0007669"/>
    <property type="project" value="TreeGrafter"/>
</dbReference>
<dbReference type="GO" id="GO:0043171">
    <property type="term" value="P:peptide catabolic process"/>
    <property type="evidence" value="ECO:0007669"/>
    <property type="project" value="TreeGrafter"/>
</dbReference>
<feature type="domain" description="Aminopeptidase N-like N-terminal" evidence="4">
    <location>
        <begin position="100"/>
        <end position="211"/>
    </location>
</feature>
<dbReference type="EMBL" id="BGPR01004354">
    <property type="protein sequence ID" value="GBM98759.1"/>
    <property type="molecule type" value="Genomic_DNA"/>
</dbReference>
<dbReference type="Pfam" id="PF17900">
    <property type="entry name" value="Peptidase_M1_N"/>
    <property type="match status" value="1"/>
</dbReference>
<evidence type="ECO:0000256" key="3">
    <source>
        <dbReference type="SAM" id="Phobius"/>
    </source>
</evidence>
<dbReference type="GO" id="GO:0005737">
    <property type="term" value="C:cytoplasm"/>
    <property type="evidence" value="ECO:0007669"/>
    <property type="project" value="TreeGrafter"/>
</dbReference>
<organism evidence="5 6">
    <name type="scientific">Araneus ventricosus</name>
    <name type="common">Orbweaver spider</name>
    <name type="synonym">Epeira ventricosa</name>
    <dbReference type="NCBI Taxonomy" id="182803"/>
    <lineage>
        <taxon>Eukaryota</taxon>
        <taxon>Metazoa</taxon>
        <taxon>Ecdysozoa</taxon>
        <taxon>Arthropoda</taxon>
        <taxon>Chelicerata</taxon>
        <taxon>Arachnida</taxon>
        <taxon>Araneae</taxon>
        <taxon>Araneomorphae</taxon>
        <taxon>Entelegynae</taxon>
        <taxon>Araneoidea</taxon>
        <taxon>Araneidae</taxon>
        <taxon>Araneus</taxon>
    </lineage>
</organism>
<name>A0A4Y2K9X0_ARAVE</name>
<keyword evidence="1" id="KW-0031">Aminopeptidase</keyword>
<dbReference type="InterPro" id="IPR050344">
    <property type="entry name" value="Peptidase_M1_aminopeptidases"/>
</dbReference>
<dbReference type="PANTHER" id="PTHR11533:SF276">
    <property type="entry name" value="GLUTAMYL AMINOPEPTIDASE"/>
    <property type="match status" value="1"/>
</dbReference>
<sequence length="213" mass="23955">MAKILVTQPSCVFAVIIFVLLLFSVGLLVFVLKGQLHHETSLEETAVSHKGSSRGPPTNTPSPPVVSTTLPDSQSDAAGHTHQPEDTPWLDFRLSKTVIPVHYDLLLHPDLETDTFFGAVEITTNVTKDTRHFVVHAYKLTVRDVRVVDVQRDKEVALAKQFVYSPHEYFVVTLEDQVKVGTYRLKYEFAGTLNGTIIGFYKSRYKNGRNETR</sequence>
<evidence type="ECO:0000259" key="4">
    <source>
        <dbReference type="Pfam" id="PF17900"/>
    </source>
</evidence>
<keyword evidence="6" id="KW-1185">Reference proteome</keyword>
<feature type="region of interest" description="Disordered" evidence="2">
    <location>
        <begin position="44"/>
        <end position="84"/>
    </location>
</feature>
<dbReference type="GO" id="GO:0016020">
    <property type="term" value="C:membrane"/>
    <property type="evidence" value="ECO:0007669"/>
    <property type="project" value="TreeGrafter"/>
</dbReference>
<gene>
    <name evidence="5" type="ORF">AVEN_73185_1</name>
</gene>
<keyword evidence="3" id="KW-1133">Transmembrane helix</keyword>
<keyword evidence="3" id="KW-0812">Transmembrane</keyword>
<evidence type="ECO:0000313" key="5">
    <source>
        <dbReference type="EMBL" id="GBM98759.1"/>
    </source>
</evidence>
<dbReference type="InterPro" id="IPR042097">
    <property type="entry name" value="Aminopeptidase_N-like_N_sf"/>
</dbReference>
<feature type="transmembrane region" description="Helical" evidence="3">
    <location>
        <begin position="12"/>
        <end position="32"/>
    </location>
</feature>